<dbReference type="SMART" id="SM00852">
    <property type="entry name" value="MoCF_biosynth"/>
    <property type="match status" value="1"/>
</dbReference>
<dbReference type="PROSITE" id="PS01079">
    <property type="entry name" value="MOCF_BIOSYNTHESIS_2"/>
    <property type="match status" value="1"/>
</dbReference>
<dbReference type="GO" id="GO:0061599">
    <property type="term" value="F:molybdopterin molybdotransferase activity"/>
    <property type="evidence" value="ECO:0007669"/>
    <property type="project" value="UniProtKB-UniRule"/>
</dbReference>
<dbReference type="Gene3D" id="2.170.190.11">
    <property type="entry name" value="Molybdopterin biosynthesis moea protein, domain 3"/>
    <property type="match status" value="1"/>
</dbReference>
<comment type="function">
    <text evidence="1 7">Catalyzes the insertion of molybdate into adenylated molybdopterin with the concomitant release of AMP.</text>
</comment>
<sequence length="437" mass="47351">MLQVSEAEAIILNLVQPLDPQQDTEFVDLLTADGRILATPVTSQLDFPQWDNSAMDGYCVRYEDVQHCSAEHPAVLEIVEEITPGKEPQSTIQPGQAARILTGALIPTGADTVVMQEVTRREENRVFIEATPQPQQFIRQRGSYYQAGTQLLPAGIKLNAPEIGVLAASQSIQPRVYRRVRVSIISTGSELVTPDTSLQTGQIVDSNQYALFCLVKQAEAKAHMLGIVKDDVEAIEQAIASAVANSDIVISSGGVSVGDYDYIEKIIESLGGKIHFNTVAMKPGKPLTFATFSRGDAPVERLHDTPDNDATDTAPIGRLSCLYFGLPGNPVSALVTYWRFVQPTIKKLSGLTSGWEPKFVKALTPQDLYSDGKRETYLWGQLSLNGEGVYEFHLASGSHSSGNLINLAQTNSLAVLPAGTTSVSKGEHVKVLQVGNF</sequence>
<comment type="catalytic activity">
    <reaction evidence="6">
        <text>adenylyl-molybdopterin + molybdate = Mo-molybdopterin + AMP + H(+)</text>
        <dbReference type="Rhea" id="RHEA:35047"/>
        <dbReference type="ChEBI" id="CHEBI:15378"/>
        <dbReference type="ChEBI" id="CHEBI:36264"/>
        <dbReference type="ChEBI" id="CHEBI:62727"/>
        <dbReference type="ChEBI" id="CHEBI:71302"/>
        <dbReference type="ChEBI" id="CHEBI:456215"/>
        <dbReference type="EC" id="2.10.1.1"/>
    </reaction>
</comment>
<dbReference type="NCBIfam" id="NF045515">
    <property type="entry name" value="Glp_gephyrin"/>
    <property type="match status" value="1"/>
</dbReference>
<dbReference type="NCBIfam" id="TIGR00177">
    <property type="entry name" value="molyb_syn"/>
    <property type="match status" value="1"/>
</dbReference>
<keyword evidence="7" id="KW-0479">Metal-binding</keyword>
<dbReference type="InterPro" id="IPR001453">
    <property type="entry name" value="MoaB/Mog_dom"/>
</dbReference>
<organism evidence="9 10">
    <name type="scientific">Iningainema tapete BLCC-T55</name>
    <dbReference type="NCBI Taxonomy" id="2748662"/>
    <lineage>
        <taxon>Bacteria</taxon>
        <taxon>Bacillati</taxon>
        <taxon>Cyanobacteriota</taxon>
        <taxon>Cyanophyceae</taxon>
        <taxon>Nostocales</taxon>
        <taxon>Scytonemataceae</taxon>
        <taxon>Iningainema tapete</taxon>
    </lineage>
</organism>
<dbReference type="PANTHER" id="PTHR10192">
    <property type="entry name" value="MOLYBDOPTERIN BIOSYNTHESIS PROTEIN"/>
    <property type="match status" value="1"/>
</dbReference>
<keyword evidence="5 7" id="KW-0501">Molybdenum cofactor biosynthesis</keyword>
<dbReference type="CDD" id="cd00887">
    <property type="entry name" value="MoeA"/>
    <property type="match status" value="1"/>
</dbReference>
<keyword evidence="4 7" id="KW-0500">Molybdenum</keyword>
<dbReference type="EMBL" id="JACXAE010000082">
    <property type="protein sequence ID" value="MBD2775498.1"/>
    <property type="molecule type" value="Genomic_DNA"/>
</dbReference>
<dbReference type="GO" id="GO:0046872">
    <property type="term" value="F:metal ion binding"/>
    <property type="evidence" value="ECO:0007669"/>
    <property type="project" value="UniProtKB-UniRule"/>
</dbReference>
<dbReference type="InterPro" id="IPR036425">
    <property type="entry name" value="MoaB/Mog-like_dom_sf"/>
</dbReference>
<dbReference type="AlphaFoldDB" id="A0A8J6XYM5"/>
<dbReference type="FunFam" id="3.40.980.10:FF:000001">
    <property type="entry name" value="Molybdopterin molybdenumtransferase"/>
    <property type="match status" value="1"/>
</dbReference>
<protein>
    <recommendedName>
        <fullName evidence="7">Molybdopterin molybdenumtransferase</fullName>
        <ecNumber evidence="7">2.10.1.1</ecNumber>
    </recommendedName>
</protein>
<comment type="cofactor">
    <cofactor evidence="7">
        <name>Mg(2+)</name>
        <dbReference type="ChEBI" id="CHEBI:18420"/>
    </cofactor>
</comment>
<evidence type="ECO:0000256" key="1">
    <source>
        <dbReference type="ARBA" id="ARBA00002901"/>
    </source>
</evidence>
<dbReference type="InterPro" id="IPR008284">
    <property type="entry name" value="MoCF_biosynth_CS"/>
</dbReference>
<evidence type="ECO:0000256" key="4">
    <source>
        <dbReference type="ARBA" id="ARBA00022505"/>
    </source>
</evidence>
<dbReference type="SUPFAM" id="SSF63867">
    <property type="entry name" value="MoeA C-terminal domain-like"/>
    <property type="match status" value="1"/>
</dbReference>
<dbReference type="UniPathway" id="UPA00344"/>
<keyword evidence="10" id="KW-1185">Reference proteome</keyword>
<comment type="pathway">
    <text evidence="2 7">Cofactor biosynthesis; molybdopterin biosynthesis.</text>
</comment>
<dbReference type="InterPro" id="IPR005110">
    <property type="entry name" value="MoeA_linker/N"/>
</dbReference>
<dbReference type="Pfam" id="PF00994">
    <property type="entry name" value="MoCF_biosynth"/>
    <property type="match status" value="1"/>
</dbReference>
<proteinExistence type="inferred from homology"/>
<evidence type="ECO:0000259" key="8">
    <source>
        <dbReference type="SMART" id="SM00852"/>
    </source>
</evidence>
<dbReference type="SUPFAM" id="SSF53218">
    <property type="entry name" value="Molybdenum cofactor biosynthesis proteins"/>
    <property type="match status" value="1"/>
</dbReference>
<accession>A0A8J6XYM5</accession>
<dbReference type="InterPro" id="IPR005111">
    <property type="entry name" value="MoeA_C_domain_IV"/>
</dbReference>
<name>A0A8J6XYM5_9CYAN</name>
<dbReference type="InterPro" id="IPR036135">
    <property type="entry name" value="MoeA_linker/N_sf"/>
</dbReference>
<evidence type="ECO:0000256" key="3">
    <source>
        <dbReference type="ARBA" id="ARBA00010763"/>
    </source>
</evidence>
<dbReference type="Gene3D" id="3.40.980.10">
    <property type="entry name" value="MoaB/Mog-like domain"/>
    <property type="match status" value="1"/>
</dbReference>
<keyword evidence="7" id="KW-0808">Transferase</keyword>
<dbReference type="Pfam" id="PF03453">
    <property type="entry name" value="MoeA_N"/>
    <property type="match status" value="1"/>
</dbReference>
<dbReference type="Gene3D" id="2.40.340.10">
    <property type="entry name" value="MoeA, C-terminal, domain IV"/>
    <property type="match status" value="1"/>
</dbReference>
<dbReference type="GO" id="GO:0005829">
    <property type="term" value="C:cytosol"/>
    <property type="evidence" value="ECO:0007669"/>
    <property type="project" value="TreeGrafter"/>
</dbReference>
<dbReference type="PANTHER" id="PTHR10192:SF5">
    <property type="entry name" value="GEPHYRIN"/>
    <property type="match status" value="1"/>
</dbReference>
<dbReference type="SUPFAM" id="SSF63882">
    <property type="entry name" value="MoeA N-terminal region -like"/>
    <property type="match status" value="1"/>
</dbReference>
<dbReference type="RefSeq" id="WP_190833968.1">
    <property type="nucleotide sequence ID" value="NZ_CAWPPI010000082.1"/>
</dbReference>
<evidence type="ECO:0000313" key="9">
    <source>
        <dbReference type="EMBL" id="MBD2775498.1"/>
    </source>
</evidence>
<feature type="domain" description="MoaB/Mog" evidence="8">
    <location>
        <begin position="183"/>
        <end position="347"/>
    </location>
</feature>
<evidence type="ECO:0000256" key="7">
    <source>
        <dbReference type="RuleBase" id="RU365090"/>
    </source>
</evidence>
<reference evidence="9" key="1">
    <citation type="submission" date="2020-09" db="EMBL/GenBank/DDBJ databases">
        <title>Iningainema tapete sp. nov. (Scytonemataceae, Cyanobacteria) from greenhouses in central Florida (USA) produces two types of nodularin with biosynthetic potential for microcystin-LR and anabaenopeptins.</title>
        <authorList>
            <person name="Berthold D.E."/>
            <person name="Lefler F.W."/>
            <person name="Huang I.-S."/>
            <person name="Abdulla H."/>
            <person name="Zimba P.V."/>
            <person name="Laughinghouse H.D. IV."/>
        </authorList>
    </citation>
    <scope>NUCLEOTIDE SEQUENCE</scope>
    <source>
        <strain evidence="9">BLCCT55</strain>
    </source>
</reference>
<dbReference type="Pfam" id="PF03454">
    <property type="entry name" value="MoeA_C"/>
    <property type="match status" value="1"/>
</dbReference>
<gene>
    <name evidence="9" type="ORF">ICL16_26425</name>
</gene>
<evidence type="ECO:0000256" key="5">
    <source>
        <dbReference type="ARBA" id="ARBA00023150"/>
    </source>
</evidence>
<dbReference type="InterPro" id="IPR036688">
    <property type="entry name" value="MoeA_C_domain_IV_sf"/>
</dbReference>
<comment type="similarity">
    <text evidence="3 7">Belongs to the MoeA family.</text>
</comment>
<keyword evidence="7" id="KW-0460">Magnesium</keyword>
<evidence type="ECO:0000256" key="2">
    <source>
        <dbReference type="ARBA" id="ARBA00005046"/>
    </source>
</evidence>
<dbReference type="InterPro" id="IPR038987">
    <property type="entry name" value="MoeA-like"/>
</dbReference>
<evidence type="ECO:0000256" key="6">
    <source>
        <dbReference type="ARBA" id="ARBA00047317"/>
    </source>
</evidence>
<dbReference type="Proteomes" id="UP000629098">
    <property type="component" value="Unassembled WGS sequence"/>
</dbReference>
<comment type="caution">
    <text evidence="9">The sequence shown here is derived from an EMBL/GenBank/DDBJ whole genome shotgun (WGS) entry which is preliminary data.</text>
</comment>
<dbReference type="Gene3D" id="3.90.105.10">
    <property type="entry name" value="Molybdopterin biosynthesis moea protein, domain 2"/>
    <property type="match status" value="1"/>
</dbReference>
<dbReference type="EC" id="2.10.1.1" evidence="7"/>
<dbReference type="GO" id="GO:0006777">
    <property type="term" value="P:Mo-molybdopterin cofactor biosynthetic process"/>
    <property type="evidence" value="ECO:0007669"/>
    <property type="project" value="UniProtKB-UniRule"/>
</dbReference>
<evidence type="ECO:0000313" key="10">
    <source>
        <dbReference type="Proteomes" id="UP000629098"/>
    </source>
</evidence>